<dbReference type="SMART" id="SM00450">
    <property type="entry name" value="RHOD"/>
    <property type="match status" value="2"/>
</dbReference>
<feature type="signal peptide" evidence="2">
    <location>
        <begin position="1"/>
        <end position="24"/>
    </location>
</feature>
<feature type="domain" description="Rhodanese" evidence="3">
    <location>
        <begin position="183"/>
        <end position="294"/>
    </location>
</feature>
<evidence type="ECO:0000256" key="2">
    <source>
        <dbReference type="SAM" id="SignalP"/>
    </source>
</evidence>
<dbReference type="AlphaFoldDB" id="A0A2T4TZL4"/>
<keyword evidence="4" id="KW-0808">Transferase</keyword>
<dbReference type="PROSITE" id="PS00380">
    <property type="entry name" value="RHODANESE_1"/>
    <property type="match status" value="1"/>
</dbReference>
<dbReference type="InterPro" id="IPR051126">
    <property type="entry name" value="Thiosulfate_sulfurtransferase"/>
</dbReference>
<proteinExistence type="predicted"/>
<dbReference type="PANTHER" id="PTHR43855">
    <property type="entry name" value="THIOSULFATE SULFURTRANSFERASE"/>
    <property type="match status" value="1"/>
</dbReference>
<name>A0A2T4TZL4_9BACT</name>
<dbReference type="InterPro" id="IPR036873">
    <property type="entry name" value="Rhodanese-like_dom_sf"/>
</dbReference>
<reference evidence="5" key="2">
    <citation type="journal article" date="2018" name="Environ. Microbiol.">
        <title>Bloom of a denitrifying methanotroph, 'Candidatus Methylomirabilis limnetica', in a deep stratified lake.</title>
        <authorList>
            <person name="Graf J.S."/>
            <person name="Mayr M.J."/>
            <person name="Marchant H.K."/>
            <person name="Tienken D."/>
            <person name="Hach P.F."/>
            <person name="Brand A."/>
            <person name="Schubert C.J."/>
            <person name="Kuypers M.M."/>
            <person name="Milucka J."/>
        </authorList>
    </citation>
    <scope>NUCLEOTIDE SEQUENCE [LARGE SCALE GENOMIC DNA]</scope>
    <source>
        <strain evidence="5">Zug</strain>
    </source>
</reference>
<evidence type="ECO:0000313" key="4">
    <source>
        <dbReference type="EMBL" id="PTL36556.1"/>
    </source>
</evidence>
<dbReference type="CDD" id="cd01449">
    <property type="entry name" value="TST_Repeat_2"/>
    <property type="match status" value="1"/>
</dbReference>
<evidence type="ECO:0000259" key="3">
    <source>
        <dbReference type="PROSITE" id="PS50206"/>
    </source>
</evidence>
<protein>
    <submittedName>
        <fullName evidence="4">Thiosulfate sulfurtransferase</fullName>
    </submittedName>
</protein>
<keyword evidence="5" id="KW-1185">Reference proteome</keyword>
<dbReference type="GO" id="GO:0004792">
    <property type="term" value="F:thiosulfate-cyanide sulfurtransferase activity"/>
    <property type="evidence" value="ECO:0007669"/>
    <property type="project" value="InterPro"/>
</dbReference>
<dbReference type="Pfam" id="PF00581">
    <property type="entry name" value="Rhodanese"/>
    <property type="match status" value="2"/>
</dbReference>
<keyword evidence="2" id="KW-0732">Signal</keyword>
<keyword evidence="1" id="KW-0677">Repeat</keyword>
<dbReference type="EMBL" id="NVQC01000015">
    <property type="protein sequence ID" value="PTL36556.1"/>
    <property type="molecule type" value="Genomic_DNA"/>
</dbReference>
<feature type="domain" description="Rhodanese" evidence="3">
    <location>
        <begin position="44"/>
        <end position="153"/>
    </location>
</feature>
<gene>
    <name evidence="4" type="ORF">CLG94_04205</name>
</gene>
<dbReference type="PANTHER" id="PTHR43855:SF1">
    <property type="entry name" value="THIOSULFATE SULFURTRANSFERASE"/>
    <property type="match status" value="1"/>
</dbReference>
<organism evidence="4 5">
    <name type="scientific">Candidatus Methylomirabilis limnetica</name>
    <dbReference type="NCBI Taxonomy" id="2033718"/>
    <lineage>
        <taxon>Bacteria</taxon>
        <taxon>Candidatus Methylomirabilota</taxon>
        <taxon>Candidatus Methylomirabilia</taxon>
        <taxon>Candidatus Methylomirabilales</taxon>
        <taxon>Candidatus Methylomirabilaceae</taxon>
        <taxon>Candidatus Methylomirabilis</taxon>
    </lineage>
</organism>
<dbReference type="RefSeq" id="WP_107561624.1">
    <property type="nucleotide sequence ID" value="NZ_NVQC01000015.1"/>
</dbReference>
<dbReference type="InterPro" id="IPR001307">
    <property type="entry name" value="Thiosulphate_STrfase_CS"/>
</dbReference>
<dbReference type="CDD" id="cd01448">
    <property type="entry name" value="TST_Repeat_1"/>
    <property type="match status" value="1"/>
</dbReference>
<accession>A0A2T4TZL4</accession>
<feature type="chain" id="PRO_5015730823" evidence="2">
    <location>
        <begin position="25"/>
        <end position="295"/>
    </location>
</feature>
<dbReference type="PROSITE" id="PS50206">
    <property type="entry name" value="RHODANESE_3"/>
    <property type="match status" value="2"/>
</dbReference>
<dbReference type="InterPro" id="IPR001763">
    <property type="entry name" value="Rhodanese-like_dom"/>
</dbReference>
<evidence type="ECO:0000313" key="5">
    <source>
        <dbReference type="Proteomes" id="UP000241436"/>
    </source>
</evidence>
<dbReference type="SUPFAM" id="SSF52821">
    <property type="entry name" value="Rhodanese/Cell cycle control phosphatase"/>
    <property type="match status" value="2"/>
</dbReference>
<comment type="caution">
    <text evidence="4">The sequence shown here is derived from an EMBL/GenBank/DDBJ whole genome shotgun (WGS) entry which is preliminary data.</text>
</comment>
<evidence type="ECO:0000256" key="1">
    <source>
        <dbReference type="ARBA" id="ARBA00022737"/>
    </source>
</evidence>
<dbReference type="Proteomes" id="UP000241436">
    <property type="component" value="Unassembled WGS sequence"/>
</dbReference>
<dbReference type="OrthoDB" id="9770030at2"/>
<dbReference type="Gene3D" id="3.40.250.10">
    <property type="entry name" value="Rhodanese-like domain"/>
    <property type="match status" value="2"/>
</dbReference>
<reference evidence="4 5" key="1">
    <citation type="submission" date="2017-09" db="EMBL/GenBank/DDBJ databases">
        <title>Bloom of a denitrifying methanotroph, Candidatus Methylomirabilis limnetica, in a deep stratified lake.</title>
        <authorList>
            <person name="Graf J.S."/>
            <person name="Marchant H.K."/>
            <person name="Tienken D."/>
            <person name="Hach P.F."/>
            <person name="Brand A."/>
            <person name="Schubert C.J."/>
            <person name="Kuypers M.M."/>
            <person name="Milucka J."/>
        </authorList>
    </citation>
    <scope>NUCLEOTIDE SEQUENCE [LARGE SCALE GENOMIC DNA]</scope>
    <source>
        <strain evidence="4 5">Zug</strain>
    </source>
</reference>
<sequence>MKRIVMAAVAAMTLLAATPGLTLAAGYGNPQFLVDTNWLALHLNDRDLRIIDMRNSPEEYAAGHIPGAIHFTVNQARMALKESGFALPPDYEIEERLGQLGITKETMVVAYDDQGGFNASRLFFTLEYAGHKKVALLNGGITKWTAEERALSKTLPEVSKTVYQVHTETQRVAPSGWIATNLGKPNLALVDARSAAEFRGEDLRAKRGGHIPGAVNIEWTQNLTGDKTFKPADELLALYSQAGVTKDKTIVSYCQTMHRAAVTYFTLRLLGYPDVRGYDRSWSEWGNDPTLPAKW</sequence>